<dbReference type="GO" id="GO:0000155">
    <property type="term" value="F:phosphorelay sensor kinase activity"/>
    <property type="evidence" value="ECO:0007669"/>
    <property type="project" value="TreeGrafter"/>
</dbReference>
<dbReference type="STRING" id="1890683.A0A427XRY8"/>
<sequence length="298" mass="32410">MPRLPDSPAPGTLKDDMPVYLYVAVTDTGPGLTPKELELLFQRFSQVSPKTHTVFGGSGLGLFVCRKITELMGGRIEVASEHGKGSTFRFFIEARTCQTSKRPASIDDVEMAEARPPIKRRHTATKMGFAGPGPKPHVLIVEDNLINQTVLARQLKHVGLTCEVASNGLEALEKVRRVSSLTQPPQGQPFDCILMDLEMPVMDGLTALRHIREEEAAGTLALNLVIALTGNARQGQIDEAKAAGMDEVVIKPYRLDDLLHKIEEMMRIRATAAAAAQAPAPPSLERLPSSDSVEMNEA</sequence>
<evidence type="ECO:0000313" key="9">
    <source>
        <dbReference type="EMBL" id="RSH81604.1"/>
    </source>
</evidence>
<feature type="domain" description="Histidine kinase" evidence="7">
    <location>
        <begin position="21"/>
        <end position="96"/>
    </location>
</feature>
<dbReference type="PANTHER" id="PTHR43047:SF69">
    <property type="entry name" value="HISTIDINE KINASE CONTAINING CHEY-HOMOLOGOUS RECEIVER DOMAIN-RELATED"/>
    <property type="match status" value="1"/>
</dbReference>
<dbReference type="InterPro" id="IPR011006">
    <property type="entry name" value="CheY-like_superfamily"/>
</dbReference>
<keyword evidence="3" id="KW-0808">Transferase</keyword>
<evidence type="ECO:0000256" key="1">
    <source>
        <dbReference type="ARBA" id="ARBA00000085"/>
    </source>
</evidence>
<dbReference type="PRINTS" id="PR00344">
    <property type="entry name" value="BCTRLSENSOR"/>
</dbReference>
<dbReference type="CDD" id="cd17546">
    <property type="entry name" value="REC_hyHK_CKI1_RcsC-like"/>
    <property type="match status" value="1"/>
</dbReference>
<dbReference type="PROSITE" id="PS50110">
    <property type="entry name" value="RESPONSE_REGULATORY"/>
    <property type="match status" value="1"/>
</dbReference>
<feature type="compositionally biased region" description="Polar residues" evidence="6">
    <location>
        <begin position="289"/>
        <end position="298"/>
    </location>
</feature>
<name>A0A427XRY8_9TREE</name>
<dbReference type="Gene3D" id="3.40.50.2300">
    <property type="match status" value="1"/>
</dbReference>
<keyword evidence="5" id="KW-0597">Phosphoprotein</keyword>
<reference evidence="9 10" key="1">
    <citation type="submission" date="2018-11" db="EMBL/GenBank/DDBJ databases">
        <title>Genome sequence of Saitozyma podzolica DSM 27192.</title>
        <authorList>
            <person name="Aliyu H."/>
            <person name="Gorte O."/>
            <person name="Ochsenreither K."/>
        </authorList>
    </citation>
    <scope>NUCLEOTIDE SEQUENCE [LARGE SCALE GENOMIC DNA]</scope>
    <source>
        <strain evidence="9 10">DSM 27192</strain>
    </source>
</reference>
<comment type="catalytic activity">
    <reaction evidence="1">
        <text>ATP + protein L-histidine = ADP + protein N-phospho-L-histidine.</text>
        <dbReference type="EC" id="2.7.13.3"/>
    </reaction>
</comment>
<dbReference type="InterPro" id="IPR003594">
    <property type="entry name" value="HATPase_dom"/>
</dbReference>
<dbReference type="InterPro" id="IPR001789">
    <property type="entry name" value="Sig_transdc_resp-reg_receiver"/>
</dbReference>
<evidence type="ECO:0000259" key="7">
    <source>
        <dbReference type="PROSITE" id="PS50109"/>
    </source>
</evidence>
<evidence type="ECO:0000259" key="8">
    <source>
        <dbReference type="PROSITE" id="PS50110"/>
    </source>
</evidence>
<evidence type="ECO:0000256" key="2">
    <source>
        <dbReference type="ARBA" id="ARBA00012438"/>
    </source>
</evidence>
<dbReference type="SUPFAM" id="SSF52172">
    <property type="entry name" value="CheY-like"/>
    <property type="match status" value="1"/>
</dbReference>
<gene>
    <name evidence="9" type="ORF">EHS25_006226</name>
</gene>
<dbReference type="OrthoDB" id="60033at2759"/>
<keyword evidence="10" id="KW-1185">Reference proteome</keyword>
<dbReference type="GO" id="GO:0009927">
    <property type="term" value="F:histidine phosphotransfer kinase activity"/>
    <property type="evidence" value="ECO:0007669"/>
    <property type="project" value="TreeGrafter"/>
</dbReference>
<feature type="modified residue" description="4-aspartylphosphate" evidence="5">
    <location>
        <position position="196"/>
    </location>
</feature>
<feature type="region of interest" description="Disordered" evidence="6">
    <location>
        <begin position="274"/>
        <end position="298"/>
    </location>
</feature>
<dbReference type="Pfam" id="PF02518">
    <property type="entry name" value="HATPase_c"/>
    <property type="match status" value="1"/>
</dbReference>
<evidence type="ECO:0000256" key="6">
    <source>
        <dbReference type="SAM" id="MobiDB-lite"/>
    </source>
</evidence>
<dbReference type="AlphaFoldDB" id="A0A427XRY8"/>
<keyword evidence="4" id="KW-0418">Kinase</keyword>
<dbReference type="PROSITE" id="PS50109">
    <property type="entry name" value="HIS_KIN"/>
    <property type="match status" value="1"/>
</dbReference>
<evidence type="ECO:0000256" key="5">
    <source>
        <dbReference type="PROSITE-ProRule" id="PRU00169"/>
    </source>
</evidence>
<dbReference type="Pfam" id="PF00072">
    <property type="entry name" value="Response_reg"/>
    <property type="match status" value="1"/>
</dbReference>
<dbReference type="EMBL" id="RSCD01000029">
    <property type="protein sequence ID" value="RSH81604.1"/>
    <property type="molecule type" value="Genomic_DNA"/>
</dbReference>
<dbReference type="SMART" id="SM00448">
    <property type="entry name" value="REC"/>
    <property type="match status" value="1"/>
</dbReference>
<dbReference type="Gene3D" id="3.30.565.10">
    <property type="entry name" value="Histidine kinase-like ATPase, C-terminal domain"/>
    <property type="match status" value="1"/>
</dbReference>
<dbReference type="SMART" id="SM00387">
    <property type="entry name" value="HATPase_c"/>
    <property type="match status" value="1"/>
</dbReference>
<evidence type="ECO:0000256" key="3">
    <source>
        <dbReference type="ARBA" id="ARBA00022679"/>
    </source>
</evidence>
<evidence type="ECO:0000313" key="10">
    <source>
        <dbReference type="Proteomes" id="UP000279259"/>
    </source>
</evidence>
<dbReference type="InterPro" id="IPR005467">
    <property type="entry name" value="His_kinase_dom"/>
</dbReference>
<dbReference type="SUPFAM" id="SSF55874">
    <property type="entry name" value="ATPase domain of HSP90 chaperone/DNA topoisomerase II/histidine kinase"/>
    <property type="match status" value="1"/>
</dbReference>
<protein>
    <recommendedName>
        <fullName evidence="2">histidine kinase</fullName>
        <ecNumber evidence="2">2.7.13.3</ecNumber>
    </recommendedName>
</protein>
<comment type="caution">
    <text evidence="9">The sequence shown here is derived from an EMBL/GenBank/DDBJ whole genome shotgun (WGS) entry which is preliminary data.</text>
</comment>
<dbReference type="EC" id="2.7.13.3" evidence="2"/>
<accession>A0A427XRY8</accession>
<feature type="domain" description="Response regulatory" evidence="8">
    <location>
        <begin position="137"/>
        <end position="266"/>
    </location>
</feature>
<dbReference type="PANTHER" id="PTHR43047">
    <property type="entry name" value="TWO-COMPONENT HISTIDINE PROTEIN KINASE"/>
    <property type="match status" value="1"/>
</dbReference>
<dbReference type="Proteomes" id="UP000279259">
    <property type="component" value="Unassembled WGS sequence"/>
</dbReference>
<dbReference type="FunFam" id="3.40.50.2300:FF:000307">
    <property type="entry name" value="Receptor-like histidine kinase BpdS"/>
    <property type="match status" value="1"/>
</dbReference>
<dbReference type="GO" id="GO:0005886">
    <property type="term" value="C:plasma membrane"/>
    <property type="evidence" value="ECO:0007669"/>
    <property type="project" value="TreeGrafter"/>
</dbReference>
<evidence type="ECO:0000256" key="4">
    <source>
        <dbReference type="ARBA" id="ARBA00022777"/>
    </source>
</evidence>
<dbReference type="InterPro" id="IPR036890">
    <property type="entry name" value="HATPase_C_sf"/>
</dbReference>
<proteinExistence type="predicted"/>
<dbReference type="InterPro" id="IPR004358">
    <property type="entry name" value="Sig_transdc_His_kin-like_C"/>
</dbReference>
<organism evidence="9 10">
    <name type="scientific">Saitozyma podzolica</name>
    <dbReference type="NCBI Taxonomy" id="1890683"/>
    <lineage>
        <taxon>Eukaryota</taxon>
        <taxon>Fungi</taxon>
        <taxon>Dikarya</taxon>
        <taxon>Basidiomycota</taxon>
        <taxon>Agaricomycotina</taxon>
        <taxon>Tremellomycetes</taxon>
        <taxon>Tremellales</taxon>
        <taxon>Trimorphomycetaceae</taxon>
        <taxon>Saitozyma</taxon>
    </lineage>
</organism>